<sequence length="162" mass="18416">MKLKHLFIAMLVFSLLWVSGCSNEIVNEVKGKENEFPPSMTGFIHTNGTKYEIVSGGYKWEREKGLNTQIVQTDAASPNQIAEKIKPIALEPNQKINIEIEENPQLSVYLWNQNGIEKEMNLHANQITVPSSKGKYIYEVLAKWSNQEVNGEVSYTFVVEIQ</sequence>
<name>A0ABT9WS98_9BACI</name>
<dbReference type="EMBL" id="JAUSTT010000007">
    <property type="protein sequence ID" value="MDQ0175605.1"/>
    <property type="molecule type" value="Genomic_DNA"/>
</dbReference>
<evidence type="ECO:0000313" key="3">
    <source>
        <dbReference type="Proteomes" id="UP001223586"/>
    </source>
</evidence>
<evidence type="ECO:0000313" key="2">
    <source>
        <dbReference type="EMBL" id="MDQ0175605.1"/>
    </source>
</evidence>
<feature type="chain" id="PRO_5045527701" description="Lipoprotein" evidence="1">
    <location>
        <begin position="25"/>
        <end position="162"/>
    </location>
</feature>
<dbReference type="RefSeq" id="WP_307228057.1">
    <property type="nucleotide sequence ID" value="NZ_JAUSTT010000007.1"/>
</dbReference>
<organism evidence="2 3">
    <name type="scientific">Bacillus chungangensis</name>
    <dbReference type="NCBI Taxonomy" id="587633"/>
    <lineage>
        <taxon>Bacteria</taxon>
        <taxon>Bacillati</taxon>
        <taxon>Bacillota</taxon>
        <taxon>Bacilli</taxon>
        <taxon>Bacillales</taxon>
        <taxon>Bacillaceae</taxon>
        <taxon>Bacillus</taxon>
    </lineage>
</organism>
<comment type="caution">
    <text evidence="2">The sequence shown here is derived from an EMBL/GenBank/DDBJ whole genome shotgun (WGS) entry which is preliminary data.</text>
</comment>
<reference evidence="2 3" key="1">
    <citation type="submission" date="2023-07" db="EMBL/GenBank/DDBJ databases">
        <title>Genomic Encyclopedia of Type Strains, Phase IV (KMG-IV): sequencing the most valuable type-strain genomes for metagenomic binning, comparative biology and taxonomic classification.</title>
        <authorList>
            <person name="Goeker M."/>
        </authorList>
    </citation>
    <scope>NUCLEOTIDE SEQUENCE [LARGE SCALE GENOMIC DNA]</scope>
    <source>
        <strain evidence="2 3">DSM 23837</strain>
    </source>
</reference>
<accession>A0ABT9WS98</accession>
<gene>
    <name evidence="2" type="ORF">J2S08_001439</name>
</gene>
<feature type="signal peptide" evidence="1">
    <location>
        <begin position="1"/>
        <end position="24"/>
    </location>
</feature>
<dbReference type="PROSITE" id="PS51257">
    <property type="entry name" value="PROKAR_LIPOPROTEIN"/>
    <property type="match status" value="1"/>
</dbReference>
<evidence type="ECO:0000256" key="1">
    <source>
        <dbReference type="SAM" id="SignalP"/>
    </source>
</evidence>
<protein>
    <recommendedName>
        <fullName evidence="4">Lipoprotein</fullName>
    </recommendedName>
</protein>
<dbReference type="Proteomes" id="UP001223586">
    <property type="component" value="Unassembled WGS sequence"/>
</dbReference>
<proteinExistence type="predicted"/>
<keyword evidence="1" id="KW-0732">Signal</keyword>
<keyword evidence="3" id="KW-1185">Reference proteome</keyword>
<evidence type="ECO:0008006" key="4">
    <source>
        <dbReference type="Google" id="ProtNLM"/>
    </source>
</evidence>